<proteinExistence type="predicted"/>
<gene>
    <name evidence="2" type="ORF">LZC95_06570</name>
</gene>
<evidence type="ECO:0000313" key="2">
    <source>
        <dbReference type="EMBL" id="WXA96502.1"/>
    </source>
</evidence>
<dbReference type="PROSITE" id="PS51257">
    <property type="entry name" value="PROKAR_LIPOPROTEIN"/>
    <property type="match status" value="1"/>
</dbReference>
<feature type="signal peptide" evidence="1">
    <location>
        <begin position="1"/>
        <end position="21"/>
    </location>
</feature>
<dbReference type="RefSeq" id="WP_394847118.1">
    <property type="nucleotide sequence ID" value="NZ_CP089982.1"/>
</dbReference>
<keyword evidence="1" id="KW-0732">Signal</keyword>
<sequence length="86" mass="9297">MRFVRSSIAVLVCLLVGCSSAADPESSEPTDVQVQENVTEQAKICPLKWTCDDVSFYGTRLQCEGSCGSEQGCYRTYACNGSCICP</sequence>
<name>A0ABZ2KG58_9BACT</name>
<dbReference type="Proteomes" id="UP001379533">
    <property type="component" value="Chromosome"/>
</dbReference>
<evidence type="ECO:0000256" key="1">
    <source>
        <dbReference type="SAM" id="SignalP"/>
    </source>
</evidence>
<dbReference type="EMBL" id="CP089982">
    <property type="protein sequence ID" value="WXA96502.1"/>
    <property type="molecule type" value="Genomic_DNA"/>
</dbReference>
<reference evidence="2 3" key="1">
    <citation type="submission" date="2021-12" db="EMBL/GenBank/DDBJ databases">
        <title>Discovery of the Pendulisporaceae a myxobacterial family with distinct sporulation behavior and unique specialized metabolism.</title>
        <authorList>
            <person name="Garcia R."/>
            <person name="Popoff A."/>
            <person name="Bader C.D."/>
            <person name="Loehr J."/>
            <person name="Walesch S."/>
            <person name="Walt C."/>
            <person name="Boldt J."/>
            <person name="Bunk B."/>
            <person name="Haeckl F.J.F.P.J."/>
            <person name="Gunesch A.P."/>
            <person name="Birkelbach J."/>
            <person name="Nuebel U."/>
            <person name="Pietschmann T."/>
            <person name="Bach T."/>
            <person name="Mueller R."/>
        </authorList>
    </citation>
    <scope>NUCLEOTIDE SEQUENCE [LARGE SCALE GENOMIC DNA]</scope>
    <source>
        <strain evidence="2 3">MSr12523</strain>
    </source>
</reference>
<accession>A0ABZ2KG58</accession>
<protein>
    <submittedName>
        <fullName evidence="2">Uncharacterized protein</fullName>
    </submittedName>
</protein>
<keyword evidence="3" id="KW-1185">Reference proteome</keyword>
<evidence type="ECO:0000313" key="3">
    <source>
        <dbReference type="Proteomes" id="UP001379533"/>
    </source>
</evidence>
<feature type="chain" id="PRO_5045191793" evidence="1">
    <location>
        <begin position="22"/>
        <end position="86"/>
    </location>
</feature>
<organism evidence="2 3">
    <name type="scientific">Pendulispora brunnea</name>
    <dbReference type="NCBI Taxonomy" id="2905690"/>
    <lineage>
        <taxon>Bacteria</taxon>
        <taxon>Pseudomonadati</taxon>
        <taxon>Myxococcota</taxon>
        <taxon>Myxococcia</taxon>
        <taxon>Myxococcales</taxon>
        <taxon>Sorangiineae</taxon>
        <taxon>Pendulisporaceae</taxon>
        <taxon>Pendulispora</taxon>
    </lineage>
</organism>